<keyword evidence="6" id="KW-0472">Membrane</keyword>
<dbReference type="SUPFAM" id="SSF103473">
    <property type="entry name" value="MFS general substrate transporter"/>
    <property type="match status" value="1"/>
</dbReference>
<evidence type="ECO:0000256" key="6">
    <source>
        <dbReference type="ARBA" id="ARBA00023136"/>
    </source>
</evidence>
<dbReference type="CDD" id="cd06174">
    <property type="entry name" value="MFS"/>
    <property type="match status" value="1"/>
</dbReference>
<dbReference type="RefSeq" id="WP_002567894.1">
    <property type="nucleotide sequence ID" value="NZ_CABKUK010000002.1"/>
</dbReference>
<feature type="domain" description="Major facilitator superfamily (MFS) profile" evidence="7">
    <location>
        <begin position="8"/>
        <end position="419"/>
    </location>
</feature>
<evidence type="ECO:0000313" key="8">
    <source>
        <dbReference type="EMBL" id="RGV78923.1"/>
    </source>
</evidence>
<comment type="subcellular location">
    <subcellularLocation>
        <location evidence="1">Cell membrane</location>
        <topology evidence="1">Multi-pass membrane protein</topology>
    </subcellularLocation>
</comment>
<evidence type="ECO:0000256" key="4">
    <source>
        <dbReference type="ARBA" id="ARBA00022692"/>
    </source>
</evidence>
<dbReference type="InterPro" id="IPR050189">
    <property type="entry name" value="MFS_Efflux_Transporters"/>
</dbReference>
<comment type="caution">
    <text evidence="8">The sequence shown here is derived from an EMBL/GenBank/DDBJ whole genome shotgun (WGS) entry which is preliminary data.</text>
</comment>
<dbReference type="PANTHER" id="PTHR43124">
    <property type="entry name" value="PURINE EFFLUX PUMP PBUE"/>
    <property type="match status" value="1"/>
</dbReference>
<evidence type="ECO:0000256" key="3">
    <source>
        <dbReference type="ARBA" id="ARBA00022475"/>
    </source>
</evidence>
<keyword evidence="4" id="KW-0812">Transmembrane</keyword>
<dbReference type="PROSITE" id="PS50850">
    <property type="entry name" value="MFS"/>
    <property type="match status" value="1"/>
</dbReference>
<evidence type="ECO:0000259" key="7">
    <source>
        <dbReference type="PROSITE" id="PS50850"/>
    </source>
</evidence>
<evidence type="ECO:0000313" key="9">
    <source>
        <dbReference type="Proteomes" id="UP000284543"/>
    </source>
</evidence>
<evidence type="ECO:0000256" key="5">
    <source>
        <dbReference type="ARBA" id="ARBA00022989"/>
    </source>
</evidence>
<dbReference type="Proteomes" id="UP000284543">
    <property type="component" value="Unassembled WGS sequence"/>
</dbReference>
<dbReference type="KEGG" id="cbol:CGC65_05655"/>
<accession>A0A412ZFG6</accession>
<evidence type="ECO:0000256" key="1">
    <source>
        <dbReference type="ARBA" id="ARBA00004651"/>
    </source>
</evidence>
<dbReference type="Gene3D" id="1.20.1250.20">
    <property type="entry name" value="MFS general substrate transporter like domains"/>
    <property type="match status" value="1"/>
</dbReference>
<dbReference type="Pfam" id="PF07690">
    <property type="entry name" value="MFS_1"/>
    <property type="match status" value="1"/>
</dbReference>
<keyword evidence="5" id="KW-1133">Transmembrane helix</keyword>
<dbReference type="InterPro" id="IPR011701">
    <property type="entry name" value="MFS"/>
</dbReference>
<protein>
    <submittedName>
        <fullName evidence="8">MFS transporter</fullName>
    </submittedName>
</protein>
<gene>
    <name evidence="8" type="ORF">DWW02_04130</name>
</gene>
<dbReference type="GO" id="GO:0005886">
    <property type="term" value="C:plasma membrane"/>
    <property type="evidence" value="ECO:0007669"/>
    <property type="project" value="UniProtKB-SubCell"/>
</dbReference>
<proteinExistence type="predicted"/>
<dbReference type="InterPro" id="IPR020846">
    <property type="entry name" value="MFS_dom"/>
</dbReference>
<keyword evidence="3" id="KW-1003">Cell membrane</keyword>
<dbReference type="GO" id="GO:0022857">
    <property type="term" value="F:transmembrane transporter activity"/>
    <property type="evidence" value="ECO:0007669"/>
    <property type="project" value="InterPro"/>
</dbReference>
<dbReference type="InterPro" id="IPR036259">
    <property type="entry name" value="MFS_trans_sf"/>
</dbReference>
<reference evidence="8 9" key="1">
    <citation type="submission" date="2018-08" db="EMBL/GenBank/DDBJ databases">
        <title>A genome reference for cultivated species of the human gut microbiota.</title>
        <authorList>
            <person name="Zou Y."/>
            <person name="Xue W."/>
            <person name="Luo G."/>
        </authorList>
    </citation>
    <scope>NUCLEOTIDE SEQUENCE [LARGE SCALE GENOMIC DNA]</scope>
    <source>
        <strain evidence="8 9">AF14-18</strain>
    </source>
</reference>
<dbReference type="PANTHER" id="PTHR43124:SF3">
    <property type="entry name" value="CHLORAMPHENICOL EFFLUX PUMP RV0191"/>
    <property type="match status" value="1"/>
</dbReference>
<dbReference type="EMBL" id="QRZM01000001">
    <property type="protein sequence ID" value="RGV78923.1"/>
    <property type="molecule type" value="Genomic_DNA"/>
</dbReference>
<organism evidence="8 9">
    <name type="scientific">Enterocloster bolteae</name>
    <dbReference type="NCBI Taxonomy" id="208479"/>
    <lineage>
        <taxon>Bacteria</taxon>
        <taxon>Bacillati</taxon>
        <taxon>Bacillota</taxon>
        <taxon>Clostridia</taxon>
        <taxon>Lachnospirales</taxon>
        <taxon>Lachnospiraceae</taxon>
        <taxon>Enterocloster</taxon>
    </lineage>
</organism>
<dbReference type="AlphaFoldDB" id="A0A412ZFG6"/>
<evidence type="ECO:0000256" key="2">
    <source>
        <dbReference type="ARBA" id="ARBA00022448"/>
    </source>
</evidence>
<name>A0A412ZFG6_9FIRM</name>
<sequence length="439" mass="46318">MSNSKVSITGKQLLIVFFMGLAFAVVYATPFVQYVFYDDLAGALHATNTQLGFLIAIFGIGNLLAPFGGALSDKFNTKKVYLLGMFITCALNFLLAMNMSYTFAIFIWAGLAVAGLILYFPAHTKLVRLVGDEESQGTIFGFTESACGLASVIINFIALGLYAKVAVGAMGGVAGLKAVIISYGAVGLIATIALVFLLPDPEKAGKGQDGGDSGQETKLSMKEWAGVFKDPRTWFAGIAVFATYSTYQTLSYFTPYFTNVLGATVVGSGAIAIIRTYGIRIVGAPLGGYMGDRIHSVSSVIATVLACGAVITLIFMFMPAGVPSVLLTVMTLVIGFMVHIARGAMFAVPSEVKIPRRYAASTAGVVCAIGFCPDLFQAAMYGHWLDTCGNAGYTRIFIYIIAIMVVGVINGVATVVYKKKYVAAGLVPVEGGTEAAQAQ</sequence>
<keyword evidence="2" id="KW-0813">Transport</keyword>